<feature type="domain" description="AB hydrolase-1" evidence="1">
    <location>
        <begin position="28"/>
        <end position="246"/>
    </location>
</feature>
<dbReference type="PANTHER" id="PTHR43798:SF33">
    <property type="entry name" value="HYDROLASE, PUTATIVE (AFU_ORTHOLOGUE AFUA_2G14860)-RELATED"/>
    <property type="match status" value="1"/>
</dbReference>
<proteinExistence type="predicted"/>
<name>A0A1H3W9Z7_9BACT</name>
<accession>A0A1H3W9Z7</accession>
<protein>
    <submittedName>
        <fullName evidence="2">Pimeloyl-ACP methyl ester carboxylesterase</fullName>
    </submittedName>
</protein>
<dbReference type="EMBL" id="FNQY01000002">
    <property type="protein sequence ID" value="SDZ83671.1"/>
    <property type="molecule type" value="Genomic_DNA"/>
</dbReference>
<dbReference type="Gene3D" id="3.40.50.1820">
    <property type="entry name" value="alpha/beta hydrolase"/>
    <property type="match status" value="1"/>
</dbReference>
<dbReference type="InterPro" id="IPR050266">
    <property type="entry name" value="AB_hydrolase_sf"/>
</dbReference>
<evidence type="ECO:0000259" key="1">
    <source>
        <dbReference type="Pfam" id="PF00561"/>
    </source>
</evidence>
<dbReference type="GO" id="GO:0016020">
    <property type="term" value="C:membrane"/>
    <property type="evidence" value="ECO:0007669"/>
    <property type="project" value="TreeGrafter"/>
</dbReference>
<dbReference type="Pfam" id="PF00561">
    <property type="entry name" value="Abhydrolase_1"/>
    <property type="match status" value="1"/>
</dbReference>
<sequence>MVQQRLFEFEKASICYYRYGSGPQLAFCLHGYSNSATMFELLAPRLGDSFTLIALDLPYHGQTRWGRHKMRVEELDAILQGILKQEQLAKAYMLVGFSLGARICISLFNFNPEPVQKMILLSADGLYSSFLYKLLVRTRLGHFLMAWLLKNPKKSMPTVNWLYHNKLINKTIYTYARSFVNSKRQSTLLYARWVSMSRLHPGLKRFQRQLSNRKIPVLMVFGKKDQVTPLHNAEIIRKYQNTYLHIYKWEAGHLLLRPQYLDKLVGLFLDCYPVNLPKK</sequence>
<gene>
    <name evidence="2" type="ORF">SAMN05192529_102241</name>
</gene>
<dbReference type="InterPro" id="IPR000073">
    <property type="entry name" value="AB_hydrolase_1"/>
</dbReference>
<keyword evidence="3" id="KW-1185">Reference proteome</keyword>
<dbReference type="InterPro" id="IPR029058">
    <property type="entry name" value="AB_hydrolase_fold"/>
</dbReference>
<reference evidence="2 3" key="1">
    <citation type="submission" date="2016-10" db="EMBL/GenBank/DDBJ databases">
        <authorList>
            <person name="de Groot N.N."/>
        </authorList>
    </citation>
    <scope>NUCLEOTIDE SEQUENCE [LARGE SCALE GENOMIC DNA]</scope>
    <source>
        <strain evidence="2 3">Vu-144</strain>
    </source>
</reference>
<dbReference type="SUPFAM" id="SSF53474">
    <property type="entry name" value="alpha/beta-Hydrolases"/>
    <property type="match status" value="1"/>
</dbReference>
<organism evidence="2 3">
    <name type="scientific">Arachidicoccus rhizosphaerae</name>
    <dbReference type="NCBI Taxonomy" id="551991"/>
    <lineage>
        <taxon>Bacteria</taxon>
        <taxon>Pseudomonadati</taxon>
        <taxon>Bacteroidota</taxon>
        <taxon>Chitinophagia</taxon>
        <taxon>Chitinophagales</taxon>
        <taxon>Chitinophagaceae</taxon>
        <taxon>Arachidicoccus</taxon>
    </lineage>
</organism>
<dbReference type="OrthoDB" id="975949at2"/>
<dbReference type="STRING" id="551991.SAMN05192529_102241"/>
<dbReference type="AlphaFoldDB" id="A0A1H3W9Z7"/>
<evidence type="ECO:0000313" key="3">
    <source>
        <dbReference type="Proteomes" id="UP000199041"/>
    </source>
</evidence>
<dbReference type="PANTHER" id="PTHR43798">
    <property type="entry name" value="MONOACYLGLYCEROL LIPASE"/>
    <property type="match status" value="1"/>
</dbReference>
<dbReference type="PRINTS" id="PR00111">
    <property type="entry name" value="ABHYDROLASE"/>
</dbReference>
<evidence type="ECO:0000313" key="2">
    <source>
        <dbReference type="EMBL" id="SDZ83671.1"/>
    </source>
</evidence>
<dbReference type="RefSeq" id="WP_091393409.1">
    <property type="nucleotide sequence ID" value="NZ_FNQY01000002.1"/>
</dbReference>
<dbReference type="Proteomes" id="UP000199041">
    <property type="component" value="Unassembled WGS sequence"/>
</dbReference>